<evidence type="ECO:0000259" key="7">
    <source>
        <dbReference type="Pfam" id="PF12698"/>
    </source>
</evidence>
<comment type="subcellular location">
    <subcellularLocation>
        <location evidence="1">Cell membrane</location>
        <topology evidence="1">Multi-pass membrane protein</topology>
    </subcellularLocation>
</comment>
<reference evidence="8" key="2">
    <citation type="submission" date="2022-06" db="EMBL/GenBank/DDBJ databases">
        <title>Xiashengella guii gen. nov. sp. nov., a bacterium isolated form anaerobic digestion tank.</title>
        <authorList>
            <person name="Huang H."/>
        </authorList>
    </citation>
    <scope>NUCLEOTIDE SEQUENCE</scope>
    <source>
        <strain evidence="8">Ai-910</strain>
    </source>
</reference>
<organism evidence="8 9">
    <name type="scientific">Xiashengella succiniciproducens</name>
    <dbReference type="NCBI Taxonomy" id="2949635"/>
    <lineage>
        <taxon>Bacteria</taxon>
        <taxon>Pseudomonadati</taxon>
        <taxon>Bacteroidota</taxon>
        <taxon>Bacteroidia</taxon>
        <taxon>Marinilabiliales</taxon>
        <taxon>Marinilabiliaceae</taxon>
        <taxon>Xiashengella</taxon>
    </lineage>
</organism>
<dbReference type="GO" id="GO:0140359">
    <property type="term" value="F:ABC-type transporter activity"/>
    <property type="evidence" value="ECO:0007669"/>
    <property type="project" value="InterPro"/>
</dbReference>
<dbReference type="InterPro" id="IPR013525">
    <property type="entry name" value="ABC2_TM"/>
</dbReference>
<keyword evidence="2" id="KW-1003">Cell membrane</keyword>
<feature type="transmembrane region" description="Helical" evidence="6">
    <location>
        <begin position="20"/>
        <end position="42"/>
    </location>
</feature>
<keyword evidence="4 6" id="KW-1133">Transmembrane helix</keyword>
<evidence type="ECO:0000256" key="4">
    <source>
        <dbReference type="ARBA" id="ARBA00022989"/>
    </source>
</evidence>
<dbReference type="AlphaFoldDB" id="A0A9J6ZSF8"/>
<keyword evidence="9" id="KW-1185">Reference proteome</keyword>
<evidence type="ECO:0000256" key="6">
    <source>
        <dbReference type="SAM" id="Phobius"/>
    </source>
</evidence>
<feature type="transmembrane region" description="Helical" evidence="6">
    <location>
        <begin position="345"/>
        <end position="365"/>
    </location>
</feature>
<evidence type="ECO:0000313" key="9">
    <source>
        <dbReference type="Proteomes" id="UP001056426"/>
    </source>
</evidence>
<protein>
    <submittedName>
        <fullName evidence="8">ABC transporter permease</fullName>
    </submittedName>
</protein>
<dbReference type="EMBL" id="CP098400">
    <property type="protein sequence ID" value="URW80152.1"/>
    <property type="molecule type" value="Genomic_DNA"/>
</dbReference>
<feature type="transmembrane region" description="Helical" evidence="6">
    <location>
        <begin position="233"/>
        <end position="258"/>
    </location>
</feature>
<feature type="transmembrane region" description="Helical" evidence="6">
    <location>
        <begin position="397"/>
        <end position="419"/>
    </location>
</feature>
<dbReference type="GO" id="GO:0005886">
    <property type="term" value="C:plasma membrane"/>
    <property type="evidence" value="ECO:0007669"/>
    <property type="project" value="UniProtKB-SubCell"/>
</dbReference>
<proteinExistence type="predicted"/>
<evidence type="ECO:0000313" key="8">
    <source>
        <dbReference type="EMBL" id="URW80152.1"/>
    </source>
</evidence>
<feature type="transmembrane region" description="Helical" evidence="6">
    <location>
        <begin position="180"/>
        <end position="201"/>
    </location>
</feature>
<dbReference type="InterPro" id="IPR051449">
    <property type="entry name" value="ABC-2_transporter_component"/>
</dbReference>
<name>A0A9J6ZSF8_9BACT</name>
<dbReference type="Proteomes" id="UP001056426">
    <property type="component" value="Chromosome"/>
</dbReference>
<accession>A0A9J6ZSF8</accession>
<reference evidence="8" key="1">
    <citation type="submission" date="2022-05" db="EMBL/GenBank/DDBJ databases">
        <authorList>
            <person name="Sun X."/>
        </authorList>
    </citation>
    <scope>NUCLEOTIDE SEQUENCE</scope>
    <source>
        <strain evidence="8">Ai-910</strain>
    </source>
</reference>
<dbReference type="KEGG" id="alkq:M9189_02095"/>
<evidence type="ECO:0000256" key="5">
    <source>
        <dbReference type="ARBA" id="ARBA00023136"/>
    </source>
</evidence>
<dbReference type="RefSeq" id="WP_250724272.1">
    <property type="nucleotide sequence ID" value="NZ_CP098400.1"/>
</dbReference>
<dbReference type="PANTHER" id="PTHR30294">
    <property type="entry name" value="MEMBRANE COMPONENT OF ABC TRANSPORTER YHHJ-RELATED"/>
    <property type="match status" value="1"/>
</dbReference>
<feature type="transmembrane region" description="Helical" evidence="6">
    <location>
        <begin position="372"/>
        <end position="391"/>
    </location>
</feature>
<evidence type="ECO:0000256" key="1">
    <source>
        <dbReference type="ARBA" id="ARBA00004651"/>
    </source>
</evidence>
<feature type="domain" description="ABC-2 type transporter transmembrane" evidence="7">
    <location>
        <begin position="19"/>
        <end position="419"/>
    </location>
</feature>
<evidence type="ECO:0000256" key="2">
    <source>
        <dbReference type="ARBA" id="ARBA00022475"/>
    </source>
</evidence>
<dbReference type="Pfam" id="PF12698">
    <property type="entry name" value="ABC2_membrane_3"/>
    <property type="match status" value="1"/>
</dbReference>
<sequence>MNNIPLILKREYLTRVRKKSFVIMTILGPLFFAAMFVIPGLLANMSDTKTKVIAVVDRTGAYVDKIRESDLIKFEYIDPASESNLKEDFTNSGYYAFLVIEDNLLEKPDALKLYSDVGITIDVKDHVNNSLKEHLRAEKLKSFEVEGLDSIIEDINKVRINMTTIKLGDDGSEKESSTEIAMIISIICAFLTYMFVFIYGAQVMQGVMEEKASRIVEVIISSVRPFELMLGKIIGIALVALTQVALWIILTGVIVTAIKAGFTGGIDQATQMQALDMAAGSMDLESGAAQADGFNIDGLLSSINSLNPLRTVFLFILYFIGGYMIYSSLYAAIGAAVDNQTDTQQFMMPITIPILIAFYVAIAAFRNPHSDLVFWFSMIPLTSPIVMMARVPFDVPIWEILVSLVVLYASFVFTTWFAARIYRVGILMYGKKVTYKELWKWFRYSDK</sequence>
<keyword evidence="5 6" id="KW-0472">Membrane</keyword>
<evidence type="ECO:0000256" key="3">
    <source>
        <dbReference type="ARBA" id="ARBA00022692"/>
    </source>
</evidence>
<dbReference type="PANTHER" id="PTHR30294:SF29">
    <property type="entry name" value="MULTIDRUG ABC TRANSPORTER PERMEASE YBHS-RELATED"/>
    <property type="match status" value="1"/>
</dbReference>
<feature type="transmembrane region" description="Helical" evidence="6">
    <location>
        <begin position="312"/>
        <end position="333"/>
    </location>
</feature>
<gene>
    <name evidence="8" type="ORF">M9189_02095</name>
</gene>
<keyword evidence="3 6" id="KW-0812">Transmembrane</keyword>
<dbReference type="Gene3D" id="3.40.190.10">
    <property type="entry name" value="Periplasmic binding protein-like II"/>
    <property type="match status" value="1"/>
</dbReference>
<dbReference type="SUPFAM" id="SSF53850">
    <property type="entry name" value="Periplasmic binding protein-like II"/>
    <property type="match status" value="1"/>
</dbReference>